<proteinExistence type="predicted"/>
<gene>
    <name evidence="1" type="ORF">COM45_04980</name>
</gene>
<dbReference type="EMBL" id="NWBP01000016">
    <property type="protein sequence ID" value="PCC83153.1"/>
    <property type="molecule type" value="Genomic_DNA"/>
</dbReference>
<protein>
    <submittedName>
        <fullName evidence="1">Uncharacterized protein</fullName>
    </submittedName>
</protein>
<dbReference type="AlphaFoldDB" id="A0A2A4AJR2"/>
<organism evidence="1 2">
    <name type="scientific">Corynebacterium accolens</name>
    <dbReference type="NCBI Taxonomy" id="38284"/>
    <lineage>
        <taxon>Bacteria</taxon>
        <taxon>Bacillati</taxon>
        <taxon>Actinomycetota</taxon>
        <taxon>Actinomycetes</taxon>
        <taxon>Mycobacteriales</taxon>
        <taxon>Corynebacteriaceae</taxon>
        <taxon>Corynebacterium</taxon>
    </lineage>
</organism>
<accession>A0A2A4AJR2</accession>
<comment type="caution">
    <text evidence="1">The sequence shown here is derived from an EMBL/GenBank/DDBJ whole genome shotgun (WGS) entry which is preliminary data.</text>
</comment>
<sequence>MRDSVLMRCTGRAPSYRDWSTWEPSPPHPALTVNTNGEMLETAPGRWRVDILEGRALTYLDGANMGELTKGTYAYEGQLRIYSQRVTEPLTLILTRLH</sequence>
<evidence type="ECO:0000313" key="2">
    <source>
        <dbReference type="Proteomes" id="UP000218690"/>
    </source>
</evidence>
<reference evidence="1 2" key="1">
    <citation type="submission" date="2017-09" db="EMBL/GenBank/DDBJ databases">
        <title>Draft Genome Sequence of Corynebacterium accolens AH4003.</title>
        <authorList>
            <person name="Chen Y."/>
            <person name="Oosthuysen W.F."/>
            <person name="Kelley S."/>
            <person name="Horswill A."/>
        </authorList>
    </citation>
    <scope>NUCLEOTIDE SEQUENCE [LARGE SCALE GENOMIC DNA]</scope>
    <source>
        <strain evidence="1 2">AH4003</strain>
    </source>
</reference>
<name>A0A2A4AJR2_9CORY</name>
<dbReference type="Proteomes" id="UP000218690">
    <property type="component" value="Unassembled WGS sequence"/>
</dbReference>
<evidence type="ECO:0000313" key="1">
    <source>
        <dbReference type="EMBL" id="PCC83153.1"/>
    </source>
</evidence>